<dbReference type="GeneID" id="5124396"/>
<dbReference type="InterPro" id="IPR052184">
    <property type="entry name" value="SDR_enzymes"/>
</dbReference>
<name>A5DQ31_PICGU</name>
<dbReference type="GO" id="GO:0016616">
    <property type="term" value="F:oxidoreductase activity, acting on the CH-OH group of donors, NAD or NADP as acceptor"/>
    <property type="evidence" value="ECO:0007669"/>
    <property type="project" value="TreeGrafter"/>
</dbReference>
<sequence length="252" mass="27524">MTKQTTFISGGNRGIGFALVELFSKDPETKVITTSRFPESATKLQELANSKSNVHFVKLDIDSEDSIKTAAAEIAKLTSHIDIYVSNSAYMSLNPKVLKTPRDSWISHYTTNVLGAFQLFQELYPLVQKSDVKKVVFISSARGSIASDAPMAGSAYGQSKAALNYTVRDLAKELKPEGFTIVPIHPGVVTTEKGAEVGKQIVTLMPHMAKMFASIPTLTPPECAEALQKLINNLKPEDNGKFLNFDGSEIPW</sequence>
<dbReference type="eggNOG" id="KOG1611">
    <property type="taxonomic scope" value="Eukaryota"/>
</dbReference>
<organism evidence="1 2">
    <name type="scientific">Meyerozyma guilliermondii (strain ATCC 6260 / CBS 566 / DSM 6381 / JCM 1539 / NBRC 10279 / NRRL Y-324)</name>
    <name type="common">Yeast</name>
    <name type="synonym">Candida guilliermondii</name>
    <dbReference type="NCBI Taxonomy" id="294746"/>
    <lineage>
        <taxon>Eukaryota</taxon>
        <taxon>Fungi</taxon>
        <taxon>Dikarya</taxon>
        <taxon>Ascomycota</taxon>
        <taxon>Saccharomycotina</taxon>
        <taxon>Pichiomycetes</taxon>
        <taxon>Debaryomycetaceae</taxon>
        <taxon>Meyerozyma</taxon>
    </lineage>
</organism>
<dbReference type="AlphaFoldDB" id="A5DQ31"/>
<dbReference type="CDD" id="cd05325">
    <property type="entry name" value="carb_red_sniffer_like_SDR_c"/>
    <property type="match status" value="1"/>
</dbReference>
<dbReference type="InParanoid" id="A5DQ31"/>
<dbReference type="InterPro" id="IPR002347">
    <property type="entry name" value="SDR_fam"/>
</dbReference>
<evidence type="ECO:0000313" key="2">
    <source>
        <dbReference type="Proteomes" id="UP000001997"/>
    </source>
</evidence>
<protein>
    <recommendedName>
        <fullName evidence="3">NAD(P)-binding protein</fullName>
    </recommendedName>
</protein>
<dbReference type="OrthoDB" id="9876299at2759"/>
<evidence type="ECO:0000313" key="1">
    <source>
        <dbReference type="EMBL" id="EDK41284.2"/>
    </source>
</evidence>
<dbReference type="EMBL" id="CH408161">
    <property type="protein sequence ID" value="EDK41284.2"/>
    <property type="molecule type" value="Genomic_DNA"/>
</dbReference>
<gene>
    <name evidence="1" type="ORF">PGUG_05382</name>
</gene>
<dbReference type="SUPFAM" id="SSF51735">
    <property type="entry name" value="NAD(P)-binding Rossmann-fold domains"/>
    <property type="match status" value="1"/>
</dbReference>
<keyword evidence="2" id="KW-1185">Reference proteome</keyword>
<dbReference type="PRINTS" id="PR00081">
    <property type="entry name" value="GDHRDH"/>
</dbReference>
<dbReference type="InterPro" id="IPR036291">
    <property type="entry name" value="NAD(P)-bd_dom_sf"/>
</dbReference>
<dbReference type="Gene3D" id="3.40.50.720">
    <property type="entry name" value="NAD(P)-binding Rossmann-like Domain"/>
    <property type="match status" value="1"/>
</dbReference>
<dbReference type="PANTHER" id="PTHR45458">
    <property type="entry name" value="SHORT-CHAIN DEHYDROGENASE/REDUCTASE SDR"/>
    <property type="match status" value="1"/>
</dbReference>
<reference evidence="1 2" key="1">
    <citation type="journal article" date="2009" name="Nature">
        <title>Evolution of pathogenicity and sexual reproduction in eight Candida genomes.</title>
        <authorList>
            <person name="Butler G."/>
            <person name="Rasmussen M.D."/>
            <person name="Lin M.F."/>
            <person name="Santos M.A."/>
            <person name="Sakthikumar S."/>
            <person name="Munro C.A."/>
            <person name="Rheinbay E."/>
            <person name="Grabherr M."/>
            <person name="Forche A."/>
            <person name="Reedy J.L."/>
            <person name="Agrafioti I."/>
            <person name="Arnaud M.B."/>
            <person name="Bates S."/>
            <person name="Brown A.J."/>
            <person name="Brunke S."/>
            <person name="Costanzo M.C."/>
            <person name="Fitzpatrick D.A."/>
            <person name="de Groot P.W."/>
            <person name="Harris D."/>
            <person name="Hoyer L.L."/>
            <person name="Hube B."/>
            <person name="Klis F.M."/>
            <person name="Kodira C."/>
            <person name="Lennard N."/>
            <person name="Logue M.E."/>
            <person name="Martin R."/>
            <person name="Neiman A.M."/>
            <person name="Nikolaou E."/>
            <person name="Quail M.A."/>
            <person name="Quinn J."/>
            <person name="Santos M.C."/>
            <person name="Schmitzberger F.F."/>
            <person name="Sherlock G."/>
            <person name="Shah P."/>
            <person name="Silverstein K.A."/>
            <person name="Skrzypek M.S."/>
            <person name="Soll D."/>
            <person name="Staggs R."/>
            <person name="Stansfield I."/>
            <person name="Stumpf M.P."/>
            <person name="Sudbery P.E."/>
            <person name="Srikantha T."/>
            <person name="Zeng Q."/>
            <person name="Berman J."/>
            <person name="Berriman M."/>
            <person name="Heitman J."/>
            <person name="Gow N.A."/>
            <person name="Lorenz M.C."/>
            <person name="Birren B.W."/>
            <person name="Kellis M."/>
            <person name="Cuomo C.A."/>
        </authorList>
    </citation>
    <scope>NUCLEOTIDE SEQUENCE [LARGE SCALE GENOMIC DNA]</scope>
    <source>
        <strain evidence="2">ATCC 6260 / CBS 566 / DSM 6381 / JCM 1539 / NBRC 10279 / NRRL Y-324</strain>
    </source>
</reference>
<dbReference type="KEGG" id="pgu:PGUG_05382"/>
<dbReference type="HOGENOM" id="CLU_010194_9_1_1"/>
<dbReference type="RefSeq" id="XP_001482362.2">
    <property type="nucleotide sequence ID" value="XM_001482312.1"/>
</dbReference>
<dbReference type="OMA" id="DSWISHY"/>
<proteinExistence type="predicted"/>
<dbReference type="PANTHER" id="PTHR45458:SF1">
    <property type="entry name" value="SHORT CHAIN DEHYDROGENASE"/>
    <property type="match status" value="1"/>
</dbReference>
<dbReference type="VEuPathDB" id="FungiDB:PGUG_05382"/>
<dbReference type="FunCoup" id="A5DQ31">
    <property type="interactions" value="69"/>
</dbReference>
<accession>A5DQ31</accession>
<dbReference type="Pfam" id="PF00106">
    <property type="entry name" value="adh_short"/>
    <property type="match status" value="1"/>
</dbReference>
<evidence type="ECO:0008006" key="3">
    <source>
        <dbReference type="Google" id="ProtNLM"/>
    </source>
</evidence>
<dbReference type="Proteomes" id="UP000001997">
    <property type="component" value="Unassembled WGS sequence"/>
</dbReference>